<protein>
    <submittedName>
        <fullName evidence="1">Uncharacterized protein</fullName>
    </submittedName>
</protein>
<accession>A0AAE0DWF5</accession>
<dbReference type="Proteomes" id="UP001281410">
    <property type="component" value="Unassembled WGS sequence"/>
</dbReference>
<gene>
    <name evidence="1" type="ORF">Dsin_024646</name>
</gene>
<dbReference type="AlphaFoldDB" id="A0AAE0DWF5"/>
<evidence type="ECO:0000313" key="2">
    <source>
        <dbReference type="Proteomes" id="UP001281410"/>
    </source>
</evidence>
<reference evidence="1" key="1">
    <citation type="journal article" date="2023" name="Plant J.">
        <title>Genome sequences and population genomics provide insights into the demographic history, inbreeding, and mutation load of two 'living fossil' tree species of Dipteronia.</title>
        <authorList>
            <person name="Feng Y."/>
            <person name="Comes H.P."/>
            <person name="Chen J."/>
            <person name="Zhu S."/>
            <person name="Lu R."/>
            <person name="Zhang X."/>
            <person name="Li P."/>
            <person name="Qiu J."/>
            <person name="Olsen K.M."/>
            <person name="Qiu Y."/>
        </authorList>
    </citation>
    <scope>NUCLEOTIDE SEQUENCE</scope>
    <source>
        <strain evidence="1">NBL</strain>
    </source>
</reference>
<comment type="caution">
    <text evidence="1">The sequence shown here is derived from an EMBL/GenBank/DDBJ whole genome shotgun (WGS) entry which is preliminary data.</text>
</comment>
<dbReference type="PANTHER" id="PTHR11014:SF140">
    <property type="entry name" value="IAA-AMINO ACID HYDROLASE ILR1-LIKE 3"/>
    <property type="match status" value="1"/>
</dbReference>
<dbReference type="GO" id="GO:0016787">
    <property type="term" value="F:hydrolase activity"/>
    <property type="evidence" value="ECO:0007669"/>
    <property type="project" value="InterPro"/>
</dbReference>
<name>A0AAE0DWF5_9ROSI</name>
<proteinExistence type="predicted"/>
<sequence>MRTQNSNSKNTTRVLLFAENSTNLASLTHAQSLFVLTWMPYLSILQDCRNWWSGSIRAKLMAKCMLAGTMLLGAAKLLHRRNCETVFQPADEGGAGASYMVKEGVLGDSEAIICSTCRRWNTHSHRNYSIHFMAIVGRCEHGSSKNRGTRSSFTPCYS</sequence>
<dbReference type="InterPro" id="IPR017439">
    <property type="entry name" value="Amidohydrolase"/>
</dbReference>
<dbReference type="PANTHER" id="PTHR11014">
    <property type="entry name" value="PEPTIDASE M20 FAMILY MEMBER"/>
    <property type="match status" value="1"/>
</dbReference>
<organism evidence="1 2">
    <name type="scientific">Dipteronia sinensis</name>
    <dbReference type="NCBI Taxonomy" id="43782"/>
    <lineage>
        <taxon>Eukaryota</taxon>
        <taxon>Viridiplantae</taxon>
        <taxon>Streptophyta</taxon>
        <taxon>Embryophyta</taxon>
        <taxon>Tracheophyta</taxon>
        <taxon>Spermatophyta</taxon>
        <taxon>Magnoliopsida</taxon>
        <taxon>eudicotyledons</taxon>
        <taxon>Gunneridae</taxon>
        <taxon>Pentapetalae</taxon>
        <taxon>rosids</taxon>
        <taxon>malvids</taxon>
        <taxon>Sapindales</taxon>
        <taxon>Sapindaceae</taxon>
        <taxon>Hippocastanoideae</taxon>
        <taxon>Acereae</taxon>
        <taxon>Dipteronia</taxon>
    </lineage>
</organism>
<dbReference type="Gene3D" id="3.40.630.10">
    <property type="entry name" value="Zn peptidases"/>
    <property type="match status" value="1"/>
</dbReference>
<evidence type="ECO:0000313" key="1">
    <source>
        <dbReference type="EMBL" id="KAK3193336.1"/>
    </source>
</evidence>
<dbReference type="SUPFAM" id="SSF53187">
    <property type="entry name" value="Zn-dependent exopeptidases"/>
    <property type="match status" value="1"/>
</dbReference>
<keyword evidence="2" id="KW-1185">Reference proteome</keyword>
<dbReference type="EMBL" id="JANJYJ010000008">
    <property type="protein sequence ID" value="KAK3193336.1"/>
    <property type="molecule type" value="Genomic_DNA"/>
</dbReference>